<evidence type="ECO:0000256" key="7">
    <source>
        <dbReference type="ARBA" id="ARBA00023136"/>
    </source>
</evidence>
<evidence type="ECO:0000256" key="9">
    <source>
        <dbReference type="ARBA" id="ARBA00029447"/>
    </source>
</evidence>
<feature type="transmembrane region" description="Helical" evidence="11">
    <location>
        <begin position="12"/>
        <end position="35"/>
    </location>
</feature>
<organism evidence="13">
    <name type="scientific">Burkholderia pseudomallei 1710a</name>
    <dbReference type="NCBI Taxonomy" id="320371"/>
    <lineage>
        <taxon>Bacteria</taxon>
        <taxon>Pseudomonadati</taxon>
        <taxon>Pseudomonadota</taxon>
        <taxon>Betaproteobacteria</taxon>
        <taxon>Burkholderiales</taxon>
        <taxon>Burkholderiaceae</taxon>
        <taxon>Burkholderia</taxon>
        <taxon>pseudomallei group</taxon>
    </lineage>
</organism>
<keyword evidence="2" id="KW-1003">Cell membrane</keyword>
<dbReference type="PRINTS" id="PR00260">
    <property type="entry name" value="CHEMTRNSDUCR"/>
</dbReference>
<keyword evidence="7 11" id="KW-0472">Membrane</keyword>
<evidence type="ECO:0000256" key="6">
    <source>
        <dbReference type="ARBA" id="ARBA00022989"/>
    </source>
</evidence>
<protein>
    <submittedName>
        <fullName evidence="13">Methyl-accepting chemotaxis protein</fullName>
    </submittedName>
</protein>
<keyword evidence="6 11" id="KW-1133">Transmembrane helix</keyword>
<dbReference type="AlphaFoldDB" id="A0A0E1W1T3"/>
<dbReference type="PANTHER" id="PTHR43531">
    <property type="entry name" value="PROTEIN ICFG"/>
    <property type="match status" value="1"/>
</dbReference>
<dbReference type="InterPro" id="IPR004089">
    <property type="entry name" value="MCPsignal_dom"/>
</dbReference>
<dbReference type="GO" id="GO:0004888">
    <property type="term" value="F:transmembrane signaling receptor activity"/>
    <property type="evidence" value="ECO:0007669"/>
    <property type="project" value="InterPro"/>
</dbReference>
<dbReference type="GO" id="GO:0006935">
    <property type="term" value="P:chemotaxis"/>
    <property type="evidence" value="ECO:0007669"/>
    <property type="project" value="InterPro"/>
</dbReference>
<dbReference type="Gene3D" id="1.10.287.950">
    <property type="entry name" value="Methyl-accepting chemotaxis protein"/>
    <property type="match status" value="1"/>
</dbReference>
<dbReference type="GO" id="GO:0005886">
    <property type="term" value="C:plasma membrane"/>
    <property type="evidence" value="ECO:0007669"/>
    <property type="project" value="UniProtKB-SubCell"/>
</dbReference>
<sequence length="519" mass="53642">MNTTRLTVKTRLRILVAIVVLVLAAAGGIGLAGVARVGDALTHVFEDRAKTLQRISSVDELVTQARYAVGDAVLDPSAAKTEAVAAAAARDVAAIDRLLADFRATPRAGAEREQAERLAADWATLRDKGIRPAVDLLKANNLSEAQWVVTQTLDPVAQRVKGEAAQLRQNQLEAAQRAYDRARGVARLVQWAVAGCVLAGVAAVAILCAAMARALARQLGGEPDYAASVANEIASGNLALDLHAADAAAGSVLHAMHAMRARLAATIGTLQRAADAIAHATSDIAHGNHDLSRRTDEHAAGLQQTASSMEQLAATVRTNADHARQASALALAASTQAEQGDAAARDAIARMEALSVRSQQIRSISSTIEGIAFQTNLLALNAAVEAARAGQAGRGFAVVAQEVRGLAHSSAQAAKEISALIADVTGEVELGADTVKAAGSTIVGMLASVRQVATLVDEISHASDEQRSGIDQVSRAVAQMDEMTQHNALLVQKAAGAAGALADEAAALREAAAIFRVVA</sequence>
<evidence type="ECO:0000256" key="11">
    <source>
        <dbReference type="SAM" id="Phobius"/>
    </source>
</evidence>
<comment type="subcellular location">
    <subcellularLocation>
        <location evidence="1">Cell inner membrane</location>
        <topology evidence="1">Multi-pass membrane protein</topology>
    </subcellularLocation>
</comment>
<keyword evidence="8 10" id="KW-0807">Transducer</keyword>
<dbReference type="GO" id="GO:0007165">
    <property type="term" value="P:signal transduction"/>
    <property type="evidence" value="ECO:0007669"/>
    <property type="project" value="UniProtKB-KW"/>
</dbReference>
<evidence type="ECO:0000313" key="13">
    <source>
        <dbReference type="EMBL" id="EET07093.1"/>
    </source>
</evidence>
<dbReference type="Proteomes" id="UP000001812">
    <property type="component" value="Chromosome I"/>
</dbReference>
<feature type="domain" description="Methyl-accepting transducer" evidence="12">
    <location>
        <begin position="273"/>
        <end position="502"/>
    </location>
</feature>
<dbReference type="InterPro" id="IPR003122">
    <property type="entry name" value="Tar_rcpt_lig-bd"/>
</dbReference>
<dbReference type="SUPFAM" id="SSF58104">
    <property type="entry name" value="Methyl-accepting chemotaxis protein (MCP) signaling domain"/>
    <property type="match status" value="1"/>
</dbReference>
<evidence type="ECO:0000256" key="4">
    <source>
        <dbReference type="ARBA" id="ARBA00022519"/>
    </source>
</evidence>
<reference evidence="13" key="1">
    <citation type="submission" date="2009-05" db="EMBL/GenBank/DDBJ databases">
        <authorList>
            <person name="Harkins D.M."/>
            <person name="DeShazer D."/>
            <person name="Woods D.E."/>
            <person name="Brinkac L.M."/>
            <person name="Brown K.A."/>
            <person name="Hung G.C."/>
            <person name="Tuanyok A."/>
            <person name="Zhang B."/>
            <person name="Nierman W.C."/>
        </authorList>
    </citation>
    <scope>NUCLEOTIDE SEQUENCE [LARGE SCALE GENOMIC DNA]</scope>
    <source>
        <strain evidence="13">1710a</strain>
    </source>
</reference>
<evidence type="ECO:0000256" key="8">
    <source>
        <dbReference type="ARBA" id="ARBA00023224"/>
    </source>
</evidence>
<proteinExistence type="inferred from homology"/>
<evidence type="ECO:0000256" key="5">
    <source>
        <dbReference type="ARBA" id="ARBA00022692"/>
    </source>
</evidence>
<evidence type="ECO:0000256" key="10">
    <source>
        <dbReference type="PROSITE-ProRule" id="PRU00284"/>
    </source>
</evidence>
<accession>A0A0E1W1T3</accession>
<keyword evidence="4" id="KW-0997">Cell inner membrane</keyword>
<evidence type="ECO:0000259" key="12">
    <source>
        <dbReference type="PROSITE" id="PS50111"/>
    </source>
</evidence>
<dbReference type="RefSeq" id="WP_004189860.1">
    <property type="nucleotide sequence ID" value="NZ_CM000832.1"/>
</dbReference>
<dbReference type="PROSITE" id="PS50111">
    <property type="entry name" value="CHEMOTAXIS_TRANSDUC_2"/>
    <property type="match status" value="1"/>
</dbReference>
<evidence type="ECO:0000256" key="2">
    <source>
        <dbReference type="ARBA" id="ARBA00022475"/>
    </source>
</evidence>
<comment type="similarity">
    <text evidence="9">Belongs to the methyl-accepting chemotaxis (MCP) protein family.</text>
</comment>
<keyword evidence="5 11" id="KW-0812">Transmembrane</keyword>
<gene>
    <name evidence="13" type="ORF">BURPS1710A_0610</name>
</gene>
<keyword evidence="3" id="KW-0488">Methylation</keyword>
<dbReference type="InterPro" id="IPR004090">
    <property type="entry name" value="Chemotax_Me-accpt_rcpt"/>
</dbReference>
<evidence type="ECO:0000256" key="1">
    <source>
        <dbReference type="ARBA" id="ARBA00004429"/>
    </source>
</evidence>
<dbReference type="Pfam" id="PF00015">
    <property type="entry name" value="MCPsignal"/>
    <property type="match status" value="1"/>
</dbReference>
<dbReference type="EMBL" id="CM000832">
    <property type="protein sequence ID" value="EET07093.1"/>
    <property type="molecule type" value="Genomic_DNA"/>
</dbReference>
<dbReference type="HOGENOM" id="CLU_000445_107_16_4"/>
<dbReference type="SMART" id="SM00283">
    <property type="entry name" value="MA"/>
    <property type="match status" value="1"/>
</dbReference>
<dbReference type="Pfam" id="PF02203">
    <property type="entry name" value="TarH"/>
    <property type="match status" value="1"/>
</dbReference>
<dbReference type="InterPro" id="IPR051310">
    <property type="entry name" value="MCP_chemotaxis"/>
</dbReference>
<evidence type="ECO:0000256" key="3">
    <source>
        <dbReference type="ARBA" id="ARBA00022481"/>
    </source>
</evidence>
<dbReference type="PANTHER" id="PTHR43531:SF14">
    <property type="entry name" value="METHYL-ACCEPTING CHEMOTAXIS PROTEIN I-RELATED"/>
    <property type="match status" value="1"/>
</dbReference>
<dbReference type="GeneID" id="93058840"/>
<feature type="transmembrane region" description="Helical" evidence="11">
    <location>
        <begin position="188"/>
        <end position="212"/>
    </location>
</feature>
<name>A0A0E1W1T3_BURPE</name>
<dbReference type="FunFam" id="1.10.287.950:FF:000001">
    <property type="entry name" value="Methyl-accepting chemotaxis sensory transducer"/>
    <property type="match status" value="1"/>
</dbReference>